<dbReference type="Pfam" id="PF12625">
    <property type="entry name" value="Arabinose_bd"/>
    <property type="match status" value="1"/>
</dbReference>
<dbReference type="PANTHER" id="PTHR47894:SF4">
    <property type="entry name" value="HTH-TYPE TRANSCRIPTIONAL REGULATOR GADX"/>
    <property type="match status" value="1"/>
</dbReference>
<evidence type="ECO:0000313" key="6">
    <source>
        <dbReference type="Proteomes" id="UP000243232"/>
    </source>
</evidence>
<feature type="domain" description="HTH araC/xylS-type" evidence="4">
    <location>
        <begin position="240"/>
        <end position="338"/>
    </location>
</feature>
<dbReference type="AlphaFoldDB" id="A0A1H2HTX2"/>
<evidence type="ECO:0000313" key="5">
    <source>
        <dbReference type="EMBL" id="SDU35307.1"/>
    </source>
</evidence>
<dbReference type="GO" id="GO:0005829">
    <property type="term" value="C:cytosol"/>
    <property type="evidence" value="ECO:0007669"/>
    <property type="project" value="TreeGrafter"/>
</dbReference>
<dbReference type="GO" id="GO:0003700">
    <property type="term" value="F:DNA-binding transcription factor activity"/>
    <property type="evidence" value="ECO:0007669"/>
    <property type="project" value="InterPro"/>
</dbReference>
<dbReference type="InterPro" id="IPR032687">
    <property type="entry name" value="AraC-type_N"/>
</dbReference>
<evidence type="ECO:0000256" key="1">
    <source>
        <dbReference type="ARBA" id="ARBA00023015"/>
    </source>
</evidence>
<sequence length="342" mass="37400">MLAPSPIPSLPGHLRIAPLLDIPELLLSFGVSPDPLFKEVGLALRVFGNPDNRIDYAALARLLDACVRHTGCAHFGLLVGECFALSRLGIVGELLRNAPNVGAALGGLARHLQVHDRGAAPVLIDVSPSQCLLGYSVYHHDLFDTAQIQDTALAMACRMLRELCGPAWQARRVNFSRARPVAIQAYRGLFGCKLQFDAQMPGVIFDRRWLDQPIAAADPAVFARISATLEAARINMGLGEQVERILLHLLPAGQASAASISRELGISERTLRRRLEAEGSKLQQLISQTRFEMARQLLLCTHLPVAGIAASLQYDDANAFSRAFKRWAGISPLRWRQALDRA</sequence>
<dbReference type="Proteomes" id="UP000243232">
    <property type="component" value="Chromosome I"/>
</dbReference>
<proteinExistence type="predicted"/>
<dbReference type="Gene3D" id="1.10.10.60">
    <property type="entry name" value="Homeodomain-like"/>
    <property type="match status" value="1"/>
</dbReference>
<dbReference type="Pfam" id="PF12833">
    <property type="entry name" value="HTH_18"/>
    <property type="match status" value="1"/>
</dbReference>
<keyword evidence="2 5" id="KW-0238">DNA-binding</keyword>
<keyword evidence="1" id="KW-0805">Transcription regulation</keyword>
<dbReference type="OrthoDB" id="5850238at2"/>
<dbReference type="PANTHER" id="PTHR47894">
    <property type="entry name" value="HTH-TYPE TRANSCRIPTIONAL REGULATOR GADX"/>
    <property type="match status" value="1"/>
</dbReference>
<dbReference type="RefSeq" id="WP_090197776.1">
    <property type="nucleotide sequence ID" value="NZ_LT629785.1"/>
</dbReference>
<evidence type="ECO:0000259" key="4">
    <source>
        <dbReference type="PROSITE" id="PS01124"/>
    </source>
</evidence>
<dbReference type="InterPro" id="IPR009057">
    <property type="entry name" value="Homeodomain-like_sf"/>
</dbReference>
<evidence type="ECO:0000256" key="3">
    <source>
        <dbReference type="ARBA" id="ARBA00023163"/>
    </source>
</evidence>
<gene>
    <name evidence="5" type="ORF">SAMN05216296_3261</name>
</gene>
<protein>
    <submittedName>
        <fullName evidence="5">AraC-type DNA-binding protein</fullName>
    </submittedName>
</protein>
<evidence type="ECO:0000256" key="2">
    <source>
        <dbReference type="ARBA" id="ARBA00023125"/>
    </source>
</evidence>
<dbReference type="STRING" id="364197.SAMN05216296_3261"/>
<reference evidence="6" key="1">
    <citation type="submission" date="2016-10" db="EMBL/GenBank/DDBJ databases">
        <authorList>
            <person name="Varghese N."/>
            <person name="Submissions S."/>
        </authorList>
    </citation>
    <scope>NUCLEOTIDE SEQUENCE [LARGE SCALE GENOMIC DNA]</scope>
    <source>
        <strain evidence="6">DSM 17875</strain>
    </source>
</reference>
<dbReference type="EMBL" id="LT629785">
    <property type="protein sequence ID" value="SDU35307.1"/>
    <property type="molecule type" value="Genomic_DNA"/>
</dbReference>
<keyword evidence="6" id="KW-1185">Reference proteome</keyword>
<accession>A0A1H2HTX2</accession>
<dbReference type="SUPFAM" id="SSF46689">
    <property type="entry name" value="Homeodomain-like"/>
    <property type="match status" value="1"/>
</dbReference>
<keyword evidence="3" id="KW-0804">Transcription</keyword>
<dbReference type="GO" id="GO:0000976">
    <property type="term" value="F:transcription cis-regulatory region binding"/>
    <property type="evidence" value="ECO:0007669"/>
    <property type="project" value="TreeGrafter"/>
</dbReference>
<dbReference type="SMART" id="SM00342">
    <property type="entry name" value="HTH_ARAC"/>
    <property type="match status" value="1"/>
</dbReference>
<dbReference type="PROSITE" id="PS01124">
    <property type="entry name" value="HTH_ARAC_FAMILY_2"/>
    <property type="match status" value="1"/>
</dbReference>
<dbReference type="InterPro" id="IPR018060">
    <property type="entry name" value="HTH_AraC"/>
</dbReference>
<organism evidence="5 6">
    <name type="scientific">Pseudomonas pohangensis</name>
    <dbReference type="NCBI Taxonomy" id="364197"/>
    <lineage>
        <taxon>Bacteria</taxon>
        <taxon>Pseudomonadati</taxon>
        <taxon>Pseudomonadota</taxon>
        <taxon>Gammaproteobacteria</taxon>
        <taxon>Pseudomonadales</taxon>
        <taxon>Pseudomonadaceae</taxon>
        <taxon>Pseudomonas</taxon>
    </lineage>
</organism>
<name>A0A1H2HTX2_9PSED</name>